<dbReference type="NCBIfam" id="TIGR00241">
    <property type="entry name" value="CoA_E_activ"/>
    <property type="match status" value="1"/>
</dbReference>
<dbReference type="Gene3D" id="3.30.420.40">
    <property type="match status" value="2"/>
</dbReference>
<name>A0A1H4CDL3_9FIRM</name>
<keyword evidence="3" id="KW-0408">Iron</keyword>
<evidence type="ECO:0000256" key="2">
    <source>
        <dbReference type="ARBA" id="ARBA00022723"/>
    </source>
</evidence>
<gene>
    <name evidence="6" type="ORF">SAMN04515656_1154</name>
</gene>
<dbReference type="InterPro" id="IPR008275">
    <property type="entry name" value="CoA_E_activase_dom"/>
</dbReference>
<dbReference type="InterPro" id="IPR002731">
    <property type="entry name" value="ATPase_BadF"/>
</dbReference>
<dbReference type="GO" id="GO:0051536">
    <property type="term" value="F:iron-sulfur cluster binding"/>
    <property type="evidence" value="ECO:0007669"/>
    <property type="project" value="UniProtKB-KW"/>
</dbReference>
<evidence type="ECO:0000259" key="5">
    <source>
        <dbReference type="Pfam" id="PF01869"/>
    </source>
</evidence>
<dbReference type="Pfam" id="PF01869">
    <property type="entry name" value="BcrAD_BadFG"/>
    <property type="match status" value="1"/>
</dbReference>
<feature type="domain" description="ATPase BadF/BadG/BcrA/BcrD type" evidence="5">
    <location>
        <begin position="4"/>
        <end position="246"/>
    </location>
</feature>
<dbReference type="PANTHER" id="PTHR32329">
    <property type="entry name" value="BIFUNCTIONAL PROTEIN [INCLUDES 2-HYDROXYACYL-COA DEHYDRATASE (N-TER) AND ITS ACTIVATOR DOMAIN (C_TERM)-RELATED"/>
    <property type="match status" value="1"/>
</dbReference>
<dbReference type="SUPFAM" id="SSF53067">
    <property type="entry name" value="Actin-like ATPase domain"/>
    <property type="match status" value="1"/>
</dbReference>
<protein>
    <submittedName>
        <fullName evidence="6">CoA-substrate-specific enzyme activase, putative</fullName>
    </submittedName>
</protein>
<dbReference type="RefSeq" id="WP_090307969.1">
    <property type="nucleotide sequence ID" value="NZ_FNRK01000015.1"/>
</dbReference>
<dbReference type="GO" id="GO:0046872">
    <property type="term" value="F:metal ion binding"/>
    <property type="evidence" value="ECO:0007669"/>
    <property type="project" value="UniProtKB-KW"/>
</dbReference>
<evidence type="ECO:0000313" key="7">
    <source>
        <dbReference type="Proteomes" id="UP000199394"/>
    </source>
</evidence>
<reference evidence="6 7" key="1">
    <citation type="submission" date="2016-10" db="EMBL/GenBank/DDBJ databases">
        <authorList>
            <person name="de Groot N.N."/>
        </authorList>
    </citation>
    <scope>NUCLEOTIDE SEQUENCE [LARGE SCALE GENOMIC DNA]</scope>
    <source>
        <strain evidence="6 7">SR12</strain>
    </source>
</reference>
<evidence type="ECO:0000256" key="4">
    <source>
        <dbReference type="ARBA" id="ARBA00023014"/>
    </source>
</evidence>
<keyword evidence="2" id="KW-0479">Metal-binding</keyword>
<keyword evidence="4" id="KW-0411">Iron-sulfur</keyword>
<evidence type="ECO:0000313" key="6">
    <source>
        <dbReference type="EMBL" id="SEA58428.1"/>
    </source>
</evidence>
<organism evidence="6 7">
    <name type="scientific">Eubacterium aggregans</name>
    <dbReference type="NCBI Taxonomy" id="81409"/>
    <lineage>
        <taxon>Bacteria</taxon>
        <taxon>Bacillati</taxon>
        <taxon>Bacillota</taxon>
        <taxon>Clostridia</taxon>
        <taxon>Eubacteriales</taxon>
        <taxon>Eubacteriaceae</taxon>
        <taxon>Eubacterium</taxon>
    </lineage>
</organism>
<dbReference type="EMBL" id="FNRK01000015">
    <property type="protein sequence ID" value="SEA58428.1"/>
    <property type="molecule type" value="Genomic_DNA"/>
</dbReference>
<dbReference type="STRING" id="81409.SAMN04515656_1154"/>
<dbReference type="CDD" id="cd24109">
    <property type="entry name" value="ASKHA_NBD_YjiL-like"/>
    <property type="match status" value="1"/>
</dbReference>
<dbReference type="InterPro" id="IPR043129">
    <property type="entry name" value="ATPase_NBD"/>
</dbReference>
<evidence type="ECO:0000256" key="1">
    <source>
        <dbReference type="ARBA" id="ARBA00001966"/>
    </source>
</evidence>
<sequence length="251" mass="26217">MLTLGIDSGSTTTKGVVLSGEGTITVARIQSTSARPRKTLEALYQELSSPEVVYTVATGYGRHLLDSADKQVTEITCHALGCRYLAPDIGSVIDIGGQDSKAILLDASGNVSDFLMNDKCAAGTGRFLDIMMGILDADIEALDDFVTGAAPATISSMCTVFAESEIIGLLAEEVPPRNIALGVIHSIAKRTAGFASRLPLGSPVFFSGGLSQSEVFRHTLEAYLGLPVITHPMGQLAGAIGAAVIGQQMMK</sequence>
<dbReference type="Proteomes" id="UP000199394">
    <property type="component" value="Unassembled WGS sequence"/>
</dbReference>
<evidence type="ECO:0000256" key="3">
    <source>
        <dbReference type="ARBA" id="ARBA00023004"/>
    </source>
</evidence>
<proteinExistence type="predicted"/>
<accession>A0A1H4CDL3</accession>
<keyword evidence="7" id="KW-1185">Reference proteome</keyword>
<dbReference type="OrthoDB" id="9778513at2"/>
<dbReference type="PANTHER" id="PTHR32329:SF2">
    <property type="entry name" value="BIFUNCTIONAL PROTEIN [INCLUDES 2-HYDROXYACYL-COA DEHYDRATASE (N-TER) AND ITS ACTIVATOR DOMAIN (C_TERM)"/>
    <property type="match status" value="1"/>
</dbReference>
<dbReference type="AlphaFoldDB" id="A0A1H4CDL3"/>
<dbReference type="InterPro" id="IPR051805">
    <property type="entry name" value="Dehydratase_Activator_Redct"/>
</dbReference>
<comment type="cofactor">
    <cofactor evidence="1">
        <name>[4Fe-4S] cluster</name>
        <dbReference type="ChEBI" id="CHEBI:49883"/>
    </cofactor>
</comment>